<dbReference type="OrthoDB" id="8044533at2759"/>
<keyword evidence="3" id="KW-1185">Reference proteome</keyword>
<organism evidence="2">
    <name type="scientific">Musca domestica</name>
    <name type="common">House fly</name>
    <dbReference type="NCBI Taxonomy" id="7370"/>
    <lineage>
        <taxon>Eukaryota</taxon>
        <taxon>Metazoa</taxon>
        <taxon>Ecdysozoa</taxon>
        <taxon>Arthropoda</taxon>
        <taxon>Hexapoda</taxon>
        <taxon>Insecta</taxon>
        <taxon>Pterygota</taxon>
        <taxon>Neoptera</taxon>
        <taxon>Endopterygota</taxon>
        <taxon>Diptera</taxon>
        <taxon>Brachycera</taxon>
        <taxon>Muscomorpha</taxon>
        <taxon>Muscoidea</taxon>
        <taxon>Muscidae</taxon>
        <taxon>Musca</taxon>
    </lineage>
</organism>
<feature type="region of interest" description="Disordered" evidence="1">
    <location>
        <begin position="1"/>
        <end position="22"/>
    </location>
</feature>
<feature type="region of interest" description="Disordered" evidence="1">
    <location>
        <begin position="63"/>
        <end position="119"/>
    </location>
</feature>
<dbReference type="EnsemblMetazoa" id="MDOA001383-RA">
    <property type="protein sequence ID" value="MDOA001383-PA"/>
    <property type="gene ID" value="MDOA001383"/>
</dbReference>
<feature type="compositionally biased region" description="Low complexity" evidence="1">
    <location>
        <begin position="100"/>
        <end position="117"/>
    </location>
</feature>
<reference evidence="4 5" key="2">
    <citation type="submission" date="2025-04" db="UniProtKB">
        <authorList>
            <consortium name="RefSeq"/>
        </authorList>
    </citation>
    <scope>IDENTIFICATION</scope>
    <source>
        <strain evidence="4 5">Aabys</strain>
        <tissue evidence="6">Whole body</tissue>
    </source>
</reference>
<dbReference type="VEuPathDB" id="VectorBase:MDOMA2_001859"/>
<evidence type="ECO:0000313" key="3">
    <source>
        <dbReference type="Proteomes" id="UP001652621"/>
    </source>
</evidence>
<name>A0A1I8M5A1_MUSDO</name>
<evidence type="ECO:0000313" key="5">
    <source>
        <dbReference type="RefSeq" id="XP_011293819.1"/>
    </source>
</evidence>
<accession>A0A1I8M5A1</accession>
<reference evidence="2" key="1">
    <citation type="submission" date="2020-05" db="UniProtKB">
        <authorList>
            <consortium name="EnsemblMetazoa"/>
        </authorList>
    </citation>
    <scope>IDENTIFICATION</scope>
    <source>
        <strain evidence="2">Aabys</strain>
    </source>
</reference>
<dbReference type="EnsemblMetazoa" id="MDOA001383-RB">
    <property type="protein sequence ID" value="MDOA001383-PB"/>
    <property type="gene ID" value="MDOA001383"/>
</dbReference>
<dbReference type="KEGG" id="mde:101899644"/>
<dbReference type="STRING" id="7370.A0A1I8M5A1"/>
<dbReference type="RefSeq" id="XP_011293819.1">
    <property type="nucleotide sequence ID" value="XM_011295517.2"/>
</dbReference>
<dbReference type="eggNOG" id="ENOG502T901">
    <property type="taxonomic scope" value="Eukaryota"/>
</dbReference>
<evidence type="ECO:0000313" key="2">
    <source>
        <dbReference type="EnsemblMetazoa" id="MDOA001383-PB"/>
    </source>
</evidence>
<dbReference type="VEuPathDB" id="VectorBase:MDOA001383"/>
<gene>
    <name evidence="2" type="primary">101899644</name>
    <name evidence="4 5 6" type="synonym">LOC101899644</name>
</gene>
<evidence type="ECO:0000313" key="4">
    <source>
        <dbReference type="RefSeq" id="XP_005186682.1"/>
    </source>
</evidence>
<protein>
    <submittedName>
        <fullName evidence="4 5">Mucin-1</fullName>
    </submittedName>
</protein>
<feature type="compositionally biased region" description="Low complexity" evidence="1">
    <location>
        <begin position="72"/>
        <end position="93"/>
    </location>
</feature>
<evidence type="ECO:0000313" key="6">
    <source>
        <dbReference type="RefSeq" id="XP_058980462.1"/>
    </source>
</evidence>
<dbReference type="RefSeq" id="XP_005186682.1">
    <property type="nucleotide sequence ID" value="XM_005186625.3"/>
</dbReference>
<dbReference type="GeneID" id="101899644"/>
<dbReference type="RefSeq" id="XP_058980462.1">
    <property type="nucleotide sequence ID" value="XM_059124479.1"/>
</dbReference>
<evidence type="ECO:0000256" key="1">
    <source>
        <dbReference type="SAM" id="MobiDB-lite"/>
    </source>
</evidence>
<proteinExistence type="predicted"/>
<sequence length="482" mass="50864">MAKTRIKTTPTRMQKEAQTASAAVNSSSNRIVTEQVLKKRICALNSSMLSTKEALPIQTSIIVQPPPKRTNSISSATSTISHSSDGHCSSSIESPPPSLPSSSSATTPPTSNSNGPTMDELTENAIKTLNAGLLAKTNALALKNRKVYMITEKCDDSGADGVTGNGGANCASGNGAGGNCAPGQKRKMYLIMEEKQTDDVHGNGLADKFMKSENGGGTKKLTLFADSTNGQLPQKIEKILPEILSCIQAKGTAATTNGNGLAITLANTNGAIASTANQDTNGKPTVINDNLNTNNIRLKTQVDNNNERLPLTLPPKKNRTKIITTQIIPVNNNSSNSNSSHPITSTLSVSNNNNEQLLVLKEPHSLVSSSLHSGGNSKLNFTRSDNSSATPVIVNANTLLSNGIAASTNGVSKENGNKYCATTISSSVPTQLHKNINLSTDFLFLMKMLPKLESIAEPHKTYVKACIEDLINQYVPPGVGDQ</sequence>
<feature type="compositionally biased region" description="Polar residues" evidence="1">
    <location>
        <begin position="7"/>
        <end position="22"/>
    </location>
</feature>
<dbReference type="AlphaFoldDB" id="A0A1I8M5A1"/>
<dbReference type="Proteomes" id="UP001652621">
    <property type="component" value="Unplaced"/>
</dbReference>